<feature type="active site" description="Proton acceptor" evidence="9">
    <location>
        <position position="315"/>
    </location>
</feature>
<comment type="pathway">
    <text evidence="2 8">Carbohydrate metabolism; hexose metabolism.</text>
</comment>
<gene>
    <name evidence="13" type="primary">galM_1</name>
    <name evidence="12" type="synonym">galM</name>
    <name evidence="12" type="ORF">AL536_17445</name>
    <name evidence="13" type="ORF">NCTC11327_02247</name>
</gene>
<evidence type="ECO:0000256" key="1">
    <source>
        <dbReference type="ARBA" id="ARBA00001614"/>
    </source>
</evidence>
<dbReference type="InterPro" id="IPR018052">
    <property type="entry name" value="Ald1_epimerase_CS"/>
</dbReference>
<dbReference type="InterPro" id="IPR011013">
    <property type="entry name" value="Gal_mutarotase_sf_dom"/>
</dbReference>
<evidence type="ECO:0000256" key="9">
    <source>
        <dbReference type="PIRSR" id="PIRSR005096-1"/>
    </source>
</evidence>
<evidence type="ECO:0000256" key="7">
    <source>
        <dbReference type="ARBA" id="ARBA00023277"/>
    </source>
</evidence>
<dbReference type="Proteomes" id="UP000254626">
    <property type="component" value="Unassembled WGS sequence"/>
</dbReference>
<keyword evidence="7 8" id="KW-0119">Carbohydrate metabolism</keyword>
<protein>
    <recommendedName>
        <fullName evidence="5 8">Aldose 1-epimerase</fullName>
        <ecNumber evidence="4 8">5.1.3.3</ecNumber>
    </recommendedName>
</protein>
<dbReference type="EMBL" id="CP014035">
    <property type="protein sequence ID" value="AMF95215.1"/>
    <property type="molecule type" value="Genomic_DNA"/>
</dbReference>
<evidence type="ECO:0000313" key="14">
    <source>
        <dbReference type="Proteomes" id="UP000057088"/>
    </source>
</evidence>
<dbReference type="GO" id="GO:0005737">
    <property type="term" value="C:cytoplasm"/>
    <property type="evidence" value="ECO:0007669"/>
    <property type="project" value="TreeGrafter"/>
</dbReference>
<keyword evidence="6 8" id="KW-0413">Isomerase</keyword>
<dbReference type="InterPro" id="IPR015443">
    <property type="entry name" value="Aldose_1-epimerase"/>
</dbReference>
<dbReference type="Proteomes" id="UP000057088">
    <property type="component" value="Chromosome 2"/>
</dbReference>
<evidence type="ECO:0000256" key="5">
    <source>
        <dbReference type="ARBA" id="ARBA00014165"/>
    </source>
</evidence>
<dbReference type="InterPro" id="IPR013458">
    <property type="entry name" value="Ald_epimerase_bac"/>
</dbReference>
<evidence type="ECO:0000256" key="10">
    <source>
        <dbReference type="PIRSR" id="PIRSR005096-2"/>
    </source>
</evidence>
<evidence type="ECO:0000256" key="2">
    <source>
        <dbReference type="ARBA" id="ARBA00005028"/>
    </source>
</evidence>
<name>A0AAX2LQ48_VIBFL</name>
<dbReference type="NCBIfam" id="NF008277">
    <property type="entry name" value="PRK11055.1"/>
    <property type="match status" value="1"/>
</dbReference>
<dbReference type="GO" id="GO:0030246">
    <property type="term" value="F:carbohydrate binding"/>
    <property type="evidence" value="ECO:0007669"/>
    <property type="project" value="InterPro"/>
</dbReference>
<dbReference type="CDD" id="cd09019">
    <property type="entry name" value="galactose_mutarotase_like"/>
    <property type="match status" value="1"/>
</dbReference>
<evidence type="ECO:0000313" key="15">
    <source>
        <dbReference type="Proteomes" id="UP000254626"/>
    </source>
</evidence>
<reference evidence="12" key="2">
    <citation type="submission" date="2018-01" db="EMBL/GenBank/DDBJ databases">
        <title>FDA dAtabase for Regulatory Grade micrObial Sequences (FDA-ARGOS): Supporting development and validation of Infectious Disease Dx tests.</title>
        <authorList>
            <person name="Hoffmann M."/>
            <person name="Allard M."/>
            <person name="Evans P."/>
            <person name="Brown E."/>
            <person name="Tallon L."/>
            <person name="Sadzewicz L."/>
            <person name="Sengamalay N."/>
            <person name="Ott S."/>
            <person name="Godinez A."/>
            <person name="Nagaraj S."/>
            <person name="Vyas G."/>
            <person name="Aluvathingal J."/>
            <person name="Nadendla S."/>
            <person name="Geyer C."/>
            <person name="Sichtig H."/>
        </authorList>
    </citation>
    <scope>NUCLEOTIDE SEQUENCE</scope>
    <source>
        <strain evidence="12">ATCC 33809</strain>
    </source>
</reference>
<evidence type="ECO:0000256" key="8">
    <source>
        <dbReference type="PIRNR" id="PIRNR005096"/>
    </source>
</evidence>
<evidence type="ECO:0000256" key="4">
    <source>
        <dbReference type="ARBA" id="ARBA00013185"/>
    </source>
</evidence>
<organism evidence="13 15">
    <name type="scientific">Vibrio fluvialis</name>
    <dbReference type="NCBI Taxonomy" id="676"/>
    <lineage>
        <taxon>Bacteria</taxon>
        <taxon>Pseudomonadati</taxon>
        <taxon>Pseudomonadota</taxon>
        <taxon>Gammaproteobacteria</taxon>
        <taxon>Vibrionales</taxon>
        <taxon>Vibrionaceae</taxon>
        <taxon>Vibrio</taxon>
    </lineage>
</organism>
<feature type="binding site" evidence="10">
    <location>
        <position position="251"/>
    </location>
    <ligand>
        <name>beta-D-galactose</name>
        <dbReference type="ChEBI" id="CHEBI:27667"/>
    </ligand>
</feature>
<reference evidence="14" key="1">
    <citation type="submission" date="2015-12" db="EMBL/GenBank/DDBJ databases">
        <title>FDA dAtabase for Regulatory Grade micrObial Sequences (FDA-ARGOS): Supporting development and validation of Infectious Disease Dx tests.</title>
        <authorList>
            <person name="Hoffmann M."/>
            <person name="Allard M."/>
            <person name="Evans P."/>
            <person name="Brown E."/>
            <person name="Tallon L.J."/>
            <person name="Sadzewicz L."/>
            <person name="Sengamalay N."/>
            <person name="Ott S."/>
            <person name="Godinez A."/>
            <person name="Nagaraj S."/>
            <person name="Vyas G."/>
            <person name="Aluvathingal J."/>
            <person name="Nadendla S."/>
            <person name="Geyer C."/>
            <person name="Sichtig H."/>
        </authorList>
    </citation>
    <scope>NUCLEOTIDE SEQUENCE [LARGE SCALE GENOMIC DNA]</scope>
    <source>
        <strain evidence="14">ATCC 33809</strain>
    </source>
</reference>
<dbReference type="AlphaFoldDB" id="A0AAX2LQ48"/>
<dbReference type="PROSITE" id="PS00545">
    <property type="entry name" value="ALDOSE_1_EPIMERASE"/>
    <property type="match status" value="1"/>
</dbReference>
<dbReference type="Gene3D" id="2.70.98.10">
    <property type="match status" value="1"/>
</dbReference>
<reference evidence="13 15" key="3">
    <citation type="submission" date="2018-06" db="EMBL/GenBank/DDBJ databases">
        <authorList>
            <consortium name="Pathogen Informatics"/>
            <person name="Doyle S."/>
        </authorList>
    </citation>
    <scope>NUCLEOTIDE SEQUENCE [LARGE SCALE GENOMIC DNA]</scope>
    <source>
        <strain evidence="13 15">NCTC11327</strain>
    </source>
</reference>
<sequence>MANPLFESMTRESFQDGRVAQLVELSNVHGMRIVLMDIGATWLSCRLPLGEQEREVVLGVDSMAAFESQGAFLGATVGRYANRIAQAQYEYDGQTVQLVANQGANCLHGGKLGWSHRRWTLVSKSERTAVFSLYSADGEQGFPGNVTASVTYELTDANEVCIRYLANSDKATPINLTNHAYFNLMGAESGANVLEHKLSINAERYLPTDETAIPLGELRSVRNTGFDFRCMKTVGQDLMSDEQQAFAKGYDHSYWLNEECRLGACAATLISDDEKVTLKVFTDKPAMQLYSGNWLLGTPGRNGAKYSDYQGLALETQFLPDSPNHPEWQQESCMLLPEQEYAYTTVYQFLLADENH</sequence>
<dbReference type="InterPro" id="IPR014718">
    <property type="entry name" value="GH-type_carb-bd"/>
</dbReference>
<dbReference type="GO" id="GO:0004034">
    <property type="term" value="F:aldose 1-epimerase activity"/>
    <property type="evidence" value="ECO:0007669"/>
    <property type="project" value="UniProtKB-EC"/>
</dbReference>
<dbReference type="InterPro" id="IPR008183">
    <property type="entry name" value="Aldose_1/G6P_1-epimerase"/>
</dbReference>
<accession>A0AAX2LQ48</accession>
<feature type="active site" description="Proton donor" evidence="9">
    <location>
        <position position="179"/>
    </location>
</feature>
<feature type="binding site" evidence="11">
    <location>
        <begin position="82"/>
        <end position="83"/>
    </location>
    <ligand>
        <name>beta-D-galactose</name>
        <dbReference type="ChEBI" id="CHEBI:27667"/>
    </ligand>
</feature>
<comment type="similarity">
    <text evidence="3 8">Belongs to the aldose epimerase family.</text>
</comment>
<evidence type="ECO:0000313" key="12">
    <source>
        <dbReference type="EMBL" id="AMF95215.1"/>
    </source>
</evidence>
<evidence type="ECO:0000313" key="13">
    <source>
        <dbReference type="EMBL" id="SUP27615.1"/>
    </source>
</evidence>
<dbReference type="SUPFAM" id="SSF74650">
    <property type="entry name" value="Galactose mutarotase-like"/>
    <property type="match status" value="1"/>
</dbReference>
<dbReference type="NCBIfam" id="TIGR02636">
    <property type="entry name" value="galM_Leloir"/>
    <property type="match status" value="1"/>
</dbReference>
<evidence type="ECO:0000256" key="3">
    <source>
        <dbReference type="ARBA" id="ARBA00006206"/>
    </source>
</evidence>
<proteinExistence type="inferred from homology"/>
<dbReference type="PANTHER" id="PTHR10091:SF0">
    <property type="entry name" value="GALACTOSE MUTAROTASE"/>
    <property type="match status" value="1"/>
</dbReference>
<dbReference type="InterPro" id="IPR047215">
    <property type="entry name" value="Galactose_mutarotase-like"/>
</dbReference>
<dbReference type="PIRSF" id="PIRSF005096">
    <property type="entry name" value="GALM"/>
    <property type="match status" value="1"/>
</dbReference>
<evidence type="ECO:0000256" key="11">
    <source>
        <dbReference type="PIRSR" id="PIRSR005096-3"/>
    </source>
</evidence>
<keyword evidence="14" id="KW-1185">Reference proteome</keyword>
<dbReference type="KEGG" id="vfl:AL536_17445"/>
<dbReference type="EC" id="5.1.3.3" evidence="4 8"/>
<dbReference type="Pfam" id="PF01263">
    <property type="entry name" value="Aldose_epim"/>
    <property type="match status" value="1"/>
</dbReference>
<comment type="catalytic activity">
    <reaction evidence="1 8">
        <text>alpha-D-glucose = beta-D-glucose</text>
        <dbReference type="Rhea" id="RHEA:10264"/>
        <dbReference type="ChEBI" id="CHEBI:15903"/>
        <dbReference type="ChEBI" id="CHEBI:17925"/>
        <dbReference type="EC" id="5.1.3.3"/>
    </reaction>
</comment>
<feature type="binding site" evidence="11">
    <location>
        <begin position="179"/>
        <end position="181"/>
    </location>
    <ligand>
        <name>beta-D-galactose</name>
        <dbReference type="ChEBI" id="CHEBI:27667"/>
    </ligand>
</feature>
<dbReference type="EMBL" id="UHIP01000001">
    <property type="protein sequence ID" value="SUP27615.1"/>
    <property type="molecule type" value="Genomic_DNA"/>
</dbReference>
<dbReference type="GO" id="GO:0033499">
    <property type="term" value="P:galactose catabolic process via UDP-galactose, Leloir pathway"/>
    <property type="evidence" value="ECO:0007669"/>
    <property type="project" value="TreeGrafter"/>
</dbReference>
<dbReference type="GO" id="GO:0006006">
    <property type="term" value="P:glucose metabolic process"/>
    <property type="evidence" value="ECO:0007669"/>
    <property type="project" value="TreeGrafter"/>
</dbReference>
<evidence type="ECO:0000256" key="6">
    <source>
        <dbReference type="ARBA" id="ARBA00023235"/>
    </source>
</evidence>
<dbReference type="PANTHER" id="PTHR10091">
    <property type="entry name" value="ALDOSE-1-EPIMERASE"/>
    <property type="match status" value="1"/>
</dbReference>